<reference evidence="5" key="2">
    <citation type="submission" date="2023-06" db="EMBL/GenBank/DDBJ databases">
        <authorList>
            <consortium name="Lawrence Berkeley National Laboratory"/>
            <person name="Haridas S."/>
            <person name="Hensen N."/>
            <person name="Bonometti L."/>
            <person name="Westerberg I."/>
            <person name="Brannstrom I.O."/>
            <person name="Guillou S."/>
            <person name="Cros-Aarteil S."/>
            <person name="Calhoun S."/>
            <person name="Kuo A."/>
            <person name="Mondo S."/>
            <person name="Pangilinan J."/>
            <person name="Riley R."/>
            <person name="Labutti K."/>
            <person name="Andreopoulos B."/>
            <person name="Lipzen A."/>
            <person name="Chen C."/>
            <person name="Yanf M."/>
            <person name="Daum C."/>
            <person name="Ng V."/>
            <person name="Clum A."/>
            <person name="Steindorff A."/>
            <person name="Ohm R."/>
            <person name="Martin F."/>
            <person name="Silar P."/>
            <person name="Natvig D."/>
            <person name="Lalanne C."/>
            <person name="Gautier V."/>
            <person name="Ament-Velasquez S.L."/>
            <person name="Kruys A."/>
            <person name="Hutchinson M.I."/>
            <person name="Powell A.J."/>
            <person name="Barry K."/>
            <person name="Miller A.N."/>
            <person name="Grigoriev I.V."/>
            <person name="Debuchy R."/>
            <person name="Gladieux P."/>
            <person name="Thoren M.H."/>
            <person name="Johannesson H."/>
        </authorList>
    </citation>
    <scope>NUCLEOTIDE SEQUENCE</scope>
    <source>
        <strain evidence="5">CBS 314.62</strain>
    </source>
</reference>
<dbReference type="EMBL" id="JAULSO010000001">
    <property type="protein sequence ID" value="KAK3695514.1"/>
    <property type="molecule type" value="Genomic_DNA"/>
</dbReference>
<evidence type="ECO:0000256" key="3">
    <source>
        <dbReference type="SAM" id="MobiDB-lite"/>
    </source>
</evidence>
<feature type="region of interest" description="Disordered" evidence="3">
    <location>
        <begin position="120"/>
        <end position="139"/>
    </location>
</feature>
<dbReference type="AlphaFoldDB" id="A0AAE1CIF3"/>
<reference evidence="5" key="1">
    <citation type="journal article" date="2023" name="Mol. Phylogenet. Evol.">
        <title>Genome-scale phylogeny and comparative genomics of the fungal order Sordariales.</title>
        <authorList>
            <person name="Hensen N."/>
            <person name="Bonometti L."/>
            <person name="Westerberg I."/>
            <person name="Brannstrom I.O."/>
            <person name="Guillou S."/>
            <person name="Cros-Aarteil S."/>
            <person name="Calhoun S."/>
            <person name="Haridas S."/>
            <person name="Kuo A."/>
            <person name="Mondo S."/>
            <person name="Pangilinan J."/>
            <person name="Riley R."/>
            <person name="LaButti K."/>
            <person name="Andreopoulos B."/>
            <person name="Lipzen A."/>
            <person name="Chen C."/>
            <person name="Yan M."/>
            <person name="Daum C."/>
            <person name="Ng V."/>
            <person name="Clum A."/>
            <person name="Steindorff A."/>
            <person name="Ohm R.A."/>
            <person name="Martin F."/>
            <person name="Silar P."/>
            <person name="Natvig D.O."/>
            <person name="Lalanne C."/>
            <person name="Gautier V."/>
            <person name="Ament-Velasquez S.L."/>
            <person name="Kruys A."/>
            <person name="Hutchinson M.I."/>
            <person name="Powell A.J."/>
            <person name="Barry K."/>
            <person name="Miller A.N."/>
            <person name="Grigoriev I.V."/>
            <person name="Debuchy R."/>
            <person name="Gladieux P."/>
            <person name="Hiltunen Thoren M."/>
            <person name="Johannesson H."/>
        </authorList>
    </citation>
    <scope>NUCLEOTIDE SEQUENCE</scope>
    <source>
        <strain evidence="5">CBS 314.62</strain>
    </source>
</reference>
<keyword evidence="1 2" id="KW-0694">RNA-binding</keyword>
<gene>
    <name evidence="5" type="ORF">B0T22DRAFT_508783</name>
</gene>
<feature type="region of interest" description="Disordered" evidence="3">
    <location>
        <begin position="1"/>
        <end position="37"/>
    </location>
</feature>
<feature type="domain" description="RRM" evidence="4">
    <location>
        <begin position="150"/>
        <end position="228"/>
    </location>
</feature>
<evidence type="ECO:0000259" key="4">
    <source>
        <dbReference type="PROSITE" id="PS50102"/>
    </source>
</evidence>
<dbReference type="CDD" id="cd00590">
    <property type="entry name" value="RRM_SF"/>
    <property type="match status" value="1"/>
</dbReference>
<dbReference type="Proteomes" id="UP001270362">
    <property type="component" value="Unassembled WGS sequence"/>
</dbReference>
<feature type="compositionally biased region" description="Basic and acidic residues" evidence="3">
    <location>
        <begin position="1"/>
        <end position="11"/>
    </location>
</feature>
<comment type="caution">
    <text evidence="5">The sequence shown here is derived from an EMBL/GenBank/DDBJ whole genome shotgun (WGS) entry which is preliminary data.</text>
</comment>
<evidence type="ECO:0000256" key="2">
    <source>
        <dbReference type="PROSITE-ProRule" id="PRU00176"/>
    </source>
</evidence>
<dbReference type="Pfam" id="PF00076">
    <property type="entry name" value="RRM_1"/>
    <property type="match status" value="2"/>
</dbReference>
<proteinExistence type="predicted"/>
<protein>
    <recommendedName>
        <fullName evidence="4">RRM domain-containing protein</fullName>
    </recommendedName>
</protein>
<dbReference type="SUPFAM" id="SSF54928">
    <property type="entry name" value="RNA-binding domain, RBD"/>
    <property type="match status" value="2"/>
</dbReference>
<sequence length="563" mass="61737">MASNGKKDAFVERPITPDAGSCSDSSDQESAGVRLADFTPPSIICPVSPTRKVSKETDDDVFLGSPSVKKSASDEFIRAPIQITEGRAKDLSVAIVVPVKQELSSPLEAPTENRLVHATSTRSLRTKPSTVSARHQIGEKDAQGIYPPTACVFVANLPEGRDDQALEAAVTRVFSEYGVVYVKIRRDAQNMPFAFCQYTNDEHAKNAVKGARSEMILGRACRTEMAKANRNFVVWKRNGGNITVEEARQIVEPYGALNKCEMLANQVRETMGLPEAVLVEFATFDPTRDFNSAVRLNKDYHIDALESKKRNMPDRYNADAEFLKQYEINRRSIYISGLPVDVNTEEVVNFFSEVGDIEHVDIINRGGEIPVFAFVEFARADQPDIAIERFQNAYIRGKSIRIERKFIKTSRVPHRVKSQFLSAKASAEFGKTNGVPKTPTSRRHPVQQQTTVVMAPPAPMGHMVPLMQPPPAPAGPSMHPGMGQPFMVLPSPTHAQPGMFGYGSVPPSPSPYPYPGGFWPGMTPVHDPSTGSTYFVYNPPVIMGAETPTRPGFGNGGENGNGI</sequence>
<dbReference type="PROSITE" id="PS50102">
    <property type="entry name" value="RRM"/>
    <property type="match status" value="2"/>
</dbReference>
<dbReference type="FunFam" id="3.30.70.330:FF:000736">
    <property type="entry name" value="Polyadenylate-binding protein, putative"/>
    <property type="match status" value="1"/>
</dbReference>
<name>A0AAE1CIF3_9PEZI</name>
<evidence type="ECO:0000313" key="5">
    <source>
        <dbReference type="EMBL" id="KAK3695514.1"/>
    </source>
</evidence>
<dbReference type="InterPro" id="IPR012677">
    <property type="entry name" value="Nucleotide-bd_a/b_plait_sf"/>
</dbReference>
<accession>A0AAE1CIF3</accession>
<feature type="domain" description="RRM" evidence="4">
    <location>
        <begin position="331"/>
        <end position="403"/>
    </location>
</feature>
<dbReference type="InterPro" id="IPR035979">
    <property type="entry name" value="RBD_domain_sf"/>
</dbReference>
<dbReference type="PANTHER" id="PTHR21245">
    <property type="entry name" value="HETEROGENEOUS NUCLEAR RIBONUCLEOPROTEIN"/>
    <property type="match status" value="1"/>
</dbReference>
<feature type="compositionally biased region" description="Polar residues" evidence="3">
    <location>
        <begin position="120"/>
        <end position="133"/>
    </location>
</feature>
<dbReference type="SMART" id="SM00360">
    <property type="entry name" value="RRM"/>
    <property type="match status" value="2"/>
</dbReference>
<evidence type="ECO:0000256" key="1">
    <source>
        <dbReference type="ARBA" id="ARBA00022884"/>
    </source>
</evidence>
<dbReference type="Gene3D" id="3.30.70.330">
    <property type="match status" value="2"/>
</dbReference>
<keyword evidence="6" id="KW-1185">Reference proteome</keyword>
<dbReference type="InterPro" id="IPR000504">
    <property type="entry name" value="RRM_dom"/>
</dbReference>
<evidence type="ECO:0000313" key="6">
    <source>
        <dbReference type="Proteomes" id="UP001270362"/>
    </source>
</evidence>
<organism evidence="5 6">
    <name type="scientific">Podospora appendiculata</name>
    <dbReference type="NCBI Taxonomy" id="314037"/>
    <lineage>
        <taxon>Eukaryota</taxon>
        <taxon>Fungi</taxon>
        <taxon>Dikarya</taxon>
        <taxon>Ascomycota</taxon>
        <taxon>Pezizomycotina</taxon>
        <taxon>Sordariomycetes</taxon>
        <taxon>Sordariomycetidae</taxon>
        <taxon>Sordariales</taxon>
        <taxon>Podosporaceae</taxon>
        <taxon>Podospora</taxon>
    </lineage>
</organism>
<dbReference type="GO" id="GO:0003723">
    <property type="term" value="F:RNA binding"/>
    <property type="evidence" value="ECO:0007669"/>
    <property type="project" value="UniProtKB-UniRule"/>
</dbReference>